<accession>A0A1J3E7E7</accession>
<dbReference type="Gene3D" id="3.40.50.450">
    <property type="match status" value="1"/>
</dbReference>
<proteinExistence type="predicted"/>
<evidence type="ECO:0000313" key="2">
    <source>
        <dbReference type="EMBL" id="JAU27206.1"/>
    </source>
</evidence>
<keyword evidence="1" id="KW-0812">Transmembrane</keyword>
<sequence length="140" mass="16246">MKNRSDHRWRVFSVNRLSPIRLGQFVFTLEILEWGETGGVMHLFPDDAVSSSSSSSSSSLPVKRKIDLVYGETIGDVRIVEDMDERKAAMAQEAEAFIALFSNFKILESVYKFLGFSIFLKMLSFLFLYEVMELWRNCWR</sequence>
<keyword evidence="1" id="KW-1133">Transmembrane helix</keyword>
<dbReference type="EMBL" id="GEVI01005114">
    <property type="protein sequence ID" value="JAU27206.1"/>
    <property type="molecule type" value="Transcribed_RNA"/>
</dbReference>
<keyword evidence="2" id="KW-0378">Hydrolase</keyword>
<feature type="transmembrane region" description="Helical" evidence="1">
    <location>
        <begin position="110"/>
        <end position="129"/>
    </location>
</feature>
<protein>
    <submittedName>
        <fullName evidence="2">Cytokinin riboside 5'-monophosphate phosphoribohydrolase LOG8</fullName>
    </submittedName>
</protein>
<reference evidence="2" key="1">
    <citation type="submission" date="2016-07" db="EMBL/GenBank/DDBJ databases">
        <title>De novo transcriptome assembly of four accessions of the metal hyperaccumulator plant Noccaea caerulescens.</title>
        <authorList>
            <person name="Blande D."/>
            <person name="Halimaa P."/>
            <person name="Tervahauta A.I."/>
            <person name="Aarts M.G."/>
            <person name="Karenlampi S.O."/>
        </authorList>
    </citation>
    <scope>NUCLEOTIDE SEQUENCE</scope>
</reference>
<evidence type="ECO:0000256" key="1">
    <source>
        <dbReference type="SAM" id="Phobius"/>
    </source>
</evidence>
<dbReference type="GO" id="GO:0016787">
    <property type="term" value="F:hydrolase activity"/>
    <property type="evidence" value="ECO:0007669"/>
    <property type="project" value="UniProtKB-KW"/>
</dbReference>
<gene>
    <name evidence="2" type="ORF">GA_TR19234_c8_g1_i1_g.61697</name>
</gene>
<keyword evidence="1" id="KW-0472">Membrane</keyword>
<name>A0A1J3E7E7_NOCCA</name>
<organism evidence="2">
    <name type="scientific">Noccaea caerulescens</name>
    <name type="common">Alpine penny-cress</name>
    <name type="synonym">Thlaspi caerulescens</name>
    <dbReference type="NCBI Taxonomy" id="107243"/>
    <lineage>
        <taxon>Eukaryota</taxon>
        <taxon>Viridiplantae</taxon>
        <taxon>Streptophyta</taxon>
        <taxon>Embryophyta</taxon>
        <taxon>Tracheophyta</taxon>
        <taxon>Spermatophyta</taxon>
        <taxon>Magnoliopsida</taxon>
        <taxon>eudicotyledons</taxon>
        <taxon>Gunneridae</taxon>
        <taxon>Pentapetalae</taxon>
        <taxon>rosids</taxon>
        <taxon>malvids</taxon>
        <taxon>Brassicales</taxon>
        <taxon>Brassicaceae</taxon>
        <taxon>Coluteocarpeae</taxon>
        <taxon>Noccaea</taxon>
    </lineage>
</organism>
<dbReference type="AlphaFoldDB" id="A0A1J3E7E7"/>